<reference evidence="1" key="1">
    <citation type="journal article" date="2020" name="Stud. Mycol.">
        <title>101 Dothideomycetes genomes: a test case for predicting lifestyles and emergence of pathogens.</title>
        <authorList>
            <person name="Haridas S."/>
            <person name="Albert R."/>
            <person name="Binder M."/>
            <person name="Bloem J."/>
            <person name="Labutti K."/>
            <person name="Salamov A."/>
            <person name="Andreopoulos B."/>
            <person name="Baker S."/>
            <person name="Barry K."/>
            <person name="Bills G."/>
            <person name="Bluhm B."/>
            <person name="Cannon C."/>
            <person name="Castanera R."/>
            <person name="Culley D."/>
            <person name="Daum C."/>
            <person name="Ezra D."/>
            <person name="Gonzalez J."/>
            <person name="Henrissat B."/>
            <person name="Kuo A."/>
            <person name="Liang C."/>
            <person name="Lipzen A."/>
            <person name="Lutzoni F."/>
            <person name="Magnuson J."/>
            <person name="Mondo S."/>
            <person name="Nolan M."/>
            <person name="Ohm R."/>
            <person name="Pangilinan J."/>
            <person name="Park H.-J."/>
            <person name="Ramirez L."/>
            <person name="Alfaro M."/>
            <person name="Sun H."/>
            <person name="Tritt A."/>
            <person name="Yoshinaga Y."/>
            <person name="Zwiers L.-H."/>
            <person name="Turgeon B."/>
            <person name="Goodwin S."/>
            <person name="Spatafora J."/>
            <person name="Crous P."/>
            <person name="Grigoriev I."/>
        </authorList>
    </citation>
    <scope>NUCLEOTIDE SEQUENCE</scope>
    <source>
        <strain evidence="1">CBS 130266</strain>
    </source>
</reference>
<dbReference type="AlphaFoldDB" id="A0A9P4TVF9"/>
<gene>
    <name evidence="1" type="ORF">EJ08DRAFT_383757</name>
</gene>
<protein>
    <submittedName>
        <fullName evidence="1">Uncharacterized protein</fullName>
    </submittedName>
</protein>
<evidence type="ECO:0000313" key="2">
    <source>
        <dbReference type="Proteomes" id="UP000800235"/>
    </source>
</evidence>
<evidence type="ECO:0000313" key="1">
    <source>
        <dbReference type="EMBL" id="KAF2425803.1"/>
    </source>
</evidence>
<comment type="caution">
    <text evidence="1">The sequence shown here is derived from an EMBL/GenBank/DDBJ whole genome shotgun (WGS) entry which is preliminary data.</text>
</comment>
<name>A0A9P4TVF9_9PEZI</name>
<accession>A0A9P4TVF9</accession>
<dbReference type="EMBL" id="MU007067">
    <property type="protein sequence ID" value="KAF2425803.1"/>
    <property type="molecule type" value="Genomic_DNA"/>
</dbReference>
<keyword evidence="2" id="KW-1185">Reference proteome</keyword>
<proteinExistence type="predicted"/>
<organism evidence="1 2">
    <name type="scientific">Tothia fuscella</name>
    <dbReference type="NCBI Taxonomy" id="1048955"/>
    <lineage>
        <taxon>Eukaryota</taxon>
        <taxon>Fungi</taxon>
        <taxon>Dikarya</taxon>
        <taxon>Ascomycota</taxon>
        <taxon>Pezizomycotina</taxon>
        <taxon>Dothideomycetes</taxon>
        <taxon>Pleosporomycetidae</taxon>
        <taxon>Venturiales</taxon>
        <taxon>Cylindrosympodiaceae</taxon>
        <taxon>Tothia</taxon>
    </lineage>
</organism>
<sequence length="256" mass="28783">MKYQLELAASVKSLRDFEAQARKAMAAQIVQAEDAANKKAQEHEQDLGDALGSQAMQHRKEIQDERTCAKIMYRTVNDKLIAEEAAHDRLKEAHAGCSKPALPIMEIDNLRLRDEVNRLRQLIECNGTEDEVEKRKNAEEEVTRLQGSNSARVYEIAQLKKQLVAATASADLAAGTQSDDAATASELSRLRNENRAIIQQRNDQYLRANKSEKSQKSNDDTHSREVIELNREISRLQQDSIKKANDINTITATSNQ</sequence>
<dbReference type="Proteomes" id="UP000800235">
    <property type="component" value="Unassembled WGS sequence"/>
</dbReference>